<dbReference type="InterPro" id="IPR036271">
    <property type="entry name" value="Tet_transcr_reg_TetR-rel_C_sf"/>
</dbReference>
<reference evidence="6" key="1">
    <citation type="submission" date="2018-01" db="EMBL/GenBank/DDBJ databases">
        <authorList>
            <person name="Yu X.-D."/>
        </authorList>
    </citation>
    <scope>NUCLEOTIDE SEQUENCE</scope>
    <source>
        <strain evidence="6">ZX-21</strain>
    </source>
</reference>
<dbReference type="GO" id="GO:0000976">
    <property type="term" value="F:transcription cis-regulatory region binding"/>
    <property type="evidence" value="ECO:0007669"/>
    <property type="project" value="TreeGrafter"/>
</dbReference>
<dbReference type="PANTHER" id="PTHR30055:SF240">
    <property type="entry name" value="HTH-TYPE TRANSCRIPTIONAL REGULATOR ACRR"/>
    <property type="match status" value="1"/>
</dbReference>
<dbReference type="PANTHER" id="PTHR30055">
    <property type="entry name" value="HTH-TYPE TRANSCRIPTIONAL REGULATOR RUTR"/>
    <property type="match status" value="1"/>
</dbReference>
<keyword evidence="1" id="KW-0805">Transcription regulation</keyword>
<dbReference type="InterPro" id="IPR001647">
    <property type="entry name" value="HTH_TetR"/>
</dbReference>
<keyword evidence="3" id="KW-0804">Transcription</keyword>
<sequence>MRRSKADAEVTRARVLDAAGKLFASQGITRTRLTDVASEAGVTRGAIYWHFKDKEALIEAMMDSVGAPTNAALEALSNTRKHEIVSLNMLKEVIVDAFERSNQQPALEQITRFVFRYSLCNENESLTNRINSDRKLAITRLQRFISNAQKAKLVRADLSAECLAIHIHTHIIGLFHHHLSAPPPRLSAEYVATSLDLLFEGIKAKPCES</sequence>
<dbReference type="SUPFAM" id="SSF48498">
    <property type="entry name" value="Tetracyclin repressor-like, C-terminal domain"/>
    <property type="match status" value="1"/>
</dbReference>
<dbReference type="AlphaFoldDB" id="A0A2S4HB69"/>
<dbReference type="EMBL" id="PQGG01000042">
    <property type="protein sequence ID" value="POP51246.1"/>
    <property type="molecule type" value="Genomic_DNA"/>
</dbReference>
<keyword evidence="2 4" id="KW-0238">DNA-binding</keyword>
<dbReference type="GO" id="GO:0003700">
    <property type="term" value="F:DNA-binding transcription factor activity"/>
    <property type="evidence" value="ECO:0007669"/>
    <property type="project" value="TreeGrafter"/>
</dbReference>
<evidence type="ECO:0000256" key="4">
    <source>
        <dbReference type="PROSITE-ProRule" id="PRU00335"/>
    </source>
</evidence>
<evidence type="ECO:0000256" key="1">
    <source>
        <dbReference type="ARBA" id="ARBA00023015"/>
    </source>
</evidence>
<dbReference type="Proteomes" id="UP000237222">
    <property type="component" value="Unassembled WGS sequence"/>
</dbReference>
<evidence type="ECO:0000259" key="5">
    <source>
        <dbReference type="PROSITE" id="PS50977"/>
    </source>
</evidence>
<feature type="domain" description="HTH tetR-type" evidence="5">
    <location>
        <begin position="9"/>
        <end position="69"/>
    </location>
</feature>
<evidence type="ECO:0000313" key="7">
    <source>
        <dbReference type="Proteomes" id="UP000237222"/>
    </source>
</evidence>
<organism evidence="6 7">
    <name type="scientific">Zhongshania marina</name>
    <dbReference type="NCBI Taxonomy" id="2304603"/>
    <lineage>
        <taxon>Bacteria</taxon>
        <taxon>Pseudomonadati</taxon>
        <taxon>Pseudomonadota</taxon>
        <taxon>Gammaproteobacteria</taxon>
        <taxon>Cellvibrionales</taxon>
        <taxon>Spongiibacteraceae</taxon>
        <taxon>Zhongshania</taxon>
    </lineage>
</organism>
<protein>
    <recommendedName>
        <fullName evidence="5">HTH tetR-type domain-containing protein</fullName>
    </recommendedName>
</protein>
<evidence type="ECO:0000313" key="6">
    <source>
        <dbReference type="EMBL" id="POP51246.1"/>
    </source>
</evidence>
<dbReference type="InterPro" id="IPR009057">
    <property type="entry name" value="Homeodomain-like_sf"/>
</dbReference>
<gene>
    <name evidence="6" type="ORF">C0068_18190</name>
</gene>
<dbReference type="Gene3D" id="1.10.357.10">
    <property type="entry name" value="Tetracycline Repressor, domain 2"/>
    <property type="match status" value="1"/>
</dbReference>
<accession>A0A2S4HB69</accession>
<proteinExistence type="predicted"/>
<dbReference type="InterPro" id="IPR050109">
    <property type="entry name" value="HTH-type_TetR-like_transc_reg"/>
</dbReference>
<dbReference type="PRINTS" id="PR00455">
    <property type="entry name" value="HTHTETR"/>
</dbReference>
<evidence type="ECO:0000256" key="2">
    <source>
        <dbReference type="ARBA" id="ARBA00023125"/>
    </source>
</evidence>
<feature type="DNA-binding region" description="H-T-H motif" evidence="4">
    <location>
        <begin position="32"/>
        <end position="51"/>
    </location>
</feature>
<dbReference type="SUPFAM" id="SSF46689">
    <property type="entry name" value="Homeodomain-like"/>
    <property type="match status" value="1"/>
</dbReference>
<name>A0A2S4HB69_9GAMM</name>
<evidence type="ECO:0000256" key="3">
    <source>
        <dbReference type="ARBA" id="ARBA00023163"/>
    </source>
</evidence>
<dbReference type="OrthoDB" id="5982141at2"/>
<comment type="caution">
    <text evidence="6">The sequence shown here is derived from an EMBL/GenBank/DDBJ whole genome shotgun (WGS) entry which is preliminary data.</text>
</comment>
<dbReference type="RefSeq" id="WP_103685891.1">
    <property type="nucleotide sequence ID" value="NZ_PQGG01000042.1"/>
</dbReference>
<dbReference type="Pfam" id="PF00440">
    <property type="entry name" value="TetR_N"/>
    <property type="match status" value="1"/>
</dbReference>
<dbReference type="PROSITE" id="PS50977">
    <property type="entry name" value="HTH_TETR_2"/>
    <property type="match status" value="1"/>
</dbReference>